<dbReference type="InterPro" id="IPR012902">
    <property type="entry name" value="N_methyl_site"/>
</dbReference>
<name>A0ABY1GIE7_9GAMM</name>
<evidence type="ECO:0000313" key="3">
    <source>
        <dbReference type="Proteomes" id="UP000183805"/>
    </source>
</evidence>
<dbReference type="RefSeq" id="WP_036973274.1">
    <property type="nucleotide sequence ID" value="NZ_FPAZ01000009.1"/>
</dbReference>
<keyword evidence="3" id="KW-1185">Reference proteome</keyword>
<dbReference type="EMBL" id="FPAZ01000009">
    <property type="protein sequence ID" value="SFT78087.1"/>
    <property type="molecule type" value="Genomic_DNA"/>
</dbReference>
<comment type="caution">
    <text evidence="2">The sequence shown here is derived from an EMBL/GenBank/DDBJ whole genome shotgun (WGS) entry which is preliminary data.</text>
</comment>
<dbReference type="Proteomes" id="UP000183805">
    <property type="component" value="Unassembled WGS sequence"/>
</dbReference>
<protein>
    <submittedName>
        <fullName evidence="2">Prepilin-type N-terminal cleavage/methylation domain-containing protein</fullName>
    </submittedName>
</protein>
<gene>
    <name evidence="2" type="ORF">SAMN04487854_109179</name>
</gene>
<sequence>MKSLKFNKGMTLIEVLIASIILFIAISALSFVSRSMLLHESRLERAIDRALLAELIKDEVSYRYQYEKQNTGTYTLDDHEYQWRVDVLDEKPPVRFISSESESNENQQNGRVILYSVVILDNDRELLRVKDVFWQG</sequence>
<evidence type="ECO:0000256" key="1">
    <source>
        <dbReference type="SAM" id="Phobius"/>
    </source>
</evidence>
<reference evidence="2 3" key="1">
    <citation type="submission" date="2016-10" db="EMBL/GenBank/DDBJ databases">
        <authorList>
            <person name="Varghese N."/>
            <person name="Submissions S."/>
        </authorList>
    </citation>
    <scope>NUCLEOTIDE SEQUENCE [LARGE SCALE GENOMIC DNA]</scope>
    <source>
        <strain evidence="2 3">CGMCC 1.8499</strain>
    </source>
</reference>
<keyword evidence="1" id="KW-0472">Membrane</keyword>
<proteinExistence type="predicted"/>
<keyword evidence="1" id="KW-0812">Transmembrane</keyword>
<dbReference type="Pfam" id="PF07963">
    <property type="entry name" value="N_methyl"/>
    <property type="match status" value="1"/>
</dbReference>
<keyword evidence="1" id="KW-1133">Transmembrane helix</keyword>
<feature type="transmembrane region" description="Helical" evidence="1">
    <location>
        <begin position="12"/>
        <end position="32"/>
    </location>
</feature>
<dbReference type="NCBIfam" id="TIGR02532">
    <property type="entry name" value="IV_pilin_GFxxxE"/>
    <property type="match status" value="1"/>
</dbReference>
<evidence type="ECO:0000313" key="2">
    <source>
        <dbReference type="EMBL" id="SFT78087.1"/>
    </source>
</evidence>
<accession>A0ABY1GIE7</accession>
<dbReference type="PROSITE" id="PS00409">
    <property type="entry name" value="PROKAR_NTER_METHYL"/>
    <property type="match status" value="1"/>
</dbReference>
<organism evidence="2 3">
    <name type="scientific">Pseudoalteromonas lipolytica</name>
    <dbReference type="NCBI Taxonomy" id="570156"/>
    <lineage>
        <taxon>Bacteria</taxon>
        <taxon>Pseudomonadati</taxon>
        <taxon>Pseudomonadota</taxon>
        <taxon>Gammaproteobacteria</taxon>
        <taxon>Alteromonadales</taxon>
        <taxon>Pseudoalteromonadaceae</taxon>
        <taxon>Pseudoalteromonas</taxon>
    </lineage>
</organism>